<keyword evidence="4 7" id="KW-0862">Zinc</keyword>
<evidence type="ECO:0000313" key="9">
    <source>
        <dbReference type="EMBL" id="OWF43243.1"/>
    </source>
</evidence>
<dbReference type="GO" id="GO:0046872">
    <property type="term" value="F:metal ion binding"/>
    <property type="evidence" value="ECO:0007669"/>
    <property type="project" value="UniProtKB-KW"/>
</dbReference>
<comment type="caution">
    <text evidence="9">The sequence shown here is derived from an EMBL/GenBank/DDBJ whole genome shotgun (WGS) entry which is preliminary data.</text>
</comment>
<evidence type="ECO:0000256" key="1">
    <source>
        <dbReference type="ARBA" id="ARBA00004123"/>
    </source>
</evidence>
<evidence type="ECO:0000256" key="7">
    <source>
        <dbReference type="PROSITE-ProRule" id="PRU00125"/>
    </source>
</evidence>
<dbReference type="Gene3D" id="2.10.110.10">
    <property type="entry name" value="Cysteine Rich Protein"/>
    <property type="match status" value="2"/>
</dbReference>
<dbReference type="GO" id="GO:0045214">
    <property type="term" value="P:sarcomere organization"/>
    <property type="evidence" value="ECO:0007669"/>
    <property type="project" value="TreeGrafter"/>
</dbReference>
<keyword evidence="2 7" id="KW-0479">Metal-binding</keyword>
<dbReference type="CDD" id="cd09326">
    <property type="entry name" value="LIM_CRP_like"/>
    <property type="match status" value="1"/>
</dbReference>
<dbReference type="PANTHER" id="PTHR24215:SF35">
    <property type="entry name" value="MUSCLE LIM PROTEIN MLP84B"/>
    <property type="match status" value="1"/>
</dbReference>
<dbReference type="InterPro" id="IPR001781">
    <property type="entry name" value="Znf_LIM"/>
</dbReference>
<dbReference type="GO" id="GO:0005634">
    <property type="term" value="C:nucleus"/>
    <property type="evidence" value="ECO:0007669"/>
    <property type="project" value="UniProtKB-SubCell"/>
</dbReference>
<accession>A0A210Q3B9</accession>
<keyword evidence="6" id="KW-0539">Nucleus</keyword>
<proteinExistence type="predicted"/>
<dbReference type="GO" id="GO:0030018">
    <property type="term" value="C:Z disc"/>
    <property type="evidence" value="ECO:0007669"/>
    <property type="project" value="TreeGrafter"/>
</dbReference>
<dbReference type="GO" id="GO:0060537">
    <property type="term" value="P:muscle tissue development"/>
    <property type="evidence" value="ECO:0007669"/>
    <property type="project" value="TreeGrafter"/>
</dbReference>
<comment type="subcellular location">
    <subcellularLocation>
        <location evidence="1">Nucleus</location>
    </subcellularLocation>
</comment>
<organism evidence="9 10">
    <name type="scientific">Mizuhopecten yessoensis</name>
    <name type="common">Japanese scallop</name>
    <name type="synonym">Patinopecten yessoensis</name>
    <dbReference type="NCBI Taxonomy" id="6573"/>
    <lineage>
        <taxon>Eukaryota</taxon>
        <taxon>Metazoa</taxon>
        <taxon>Spiralia</taxon>
        <taxon>Lophotrochozoa</taxon>
        <taxon>Mollusca</taxon>
        <taxon>Bivalvia</taxon>
        <taxon>Autobranchia</taxon>
        <taxon>Pteriomorphia</taxon>
        <taxon>Pectinida</taxon>
        <taxon>Pectinoidea</taxon>
        <taxon>Pectinidae</taxon>
        <taxon>Mizuhopecten</taxon>
    </lineage>
</organism>
<dbReference type="Proteomes" id="UP000242188">
    <property type="component" value="Unassembled WGS sequence"/>
</dbReference>
<evidence type="ECO:0000313" key="10">
    <source>
        <dbReference type="Proteomes" id="UP000242188"/>
    </source>
</evidence>
<dbReference type="GO" id="GO:0042805">
    <property type="term" value="F:actinin binding"/>
    <property type="evidence" value="ECO:0007669"/>
    <property type="project" value="TreeGrafter"/>
</dbReference>
<dbReference type="FunFam" id="2.10.110.10:FF:000001">
    <property type="entry name" value="Cysteine and glycine-rich protein 1"/>
    <property type="match status" value="2"/>
</dbReference>
<evidence type="ECO:0000256" key="3">
    <source>
        <dbReference type="ARBA" id="ARBA00022737"/>
    </source>
</evidence>
<protein>
    <submittedName>
        <fullName evidence="9">Cysteine and glycine-rich protein 2</fullName>
    </submittedName>
</protein>
<name>A0A210Q3B9_MIZYE</name>
<evidence type="ECO:0000256" key="6">
    <source>
        <dbReference type="ARBA" id="ARBA00023242"/>
    </source>
</evidence>
<dbReference type="SMART" id="SM00132">
    <property type="entry name" value="LIM"/>
    <property type="match status" value="2"/>
</dbReference>
<evidence type="ECO:0000256" key="5">
    <source>
        <dbReference type="ARBA" id="ARBA00023038"/>
    </source>
</evidence>
<dbReference type="SUPFAM" id="SSF57716">
    <property type="entry name" value="Glucocorticoid receptor-like (DNA-binding domain)"/>
    <property type="match status" value="4"/>
</dbReference>
<feature type="domain" description="LIM zinc-binding" evidence="8">
    <location>
        <begin position="9"/>
        <end position="69"/>
    </location>
</feature>
<sequence length="182" mass="19195">MPFKPPEQAKCPKCGKSVYAAEERIGAGQKWHKFCFVCGVCSKMLDSTTVAAHDGLVYCKNCHGKSFGPKGYGFGGGAGALSTETGAQHGVKKGEMSNKPTEGHVGVSTGPGPHCPRCGKTVYENEKAIGLSIAFHKSCSKCKSCNKSIDYNTMSEHEGDIYCKGCYAKNFGPHGFGVGSLA</sequence>
<dbReference type="GO" id="GO:0008307">
    <property type="term" value="F:structural constituent of muscle"/>
    <property type="evidence" value="ECO:0007669"/>
    <property type="project" value="TreeGrafter"/>
</dbReference>
<dbReference type="PANTHER" id="PTHR24215">
    <property type="entry name" value="RHO-GTPASE-ACTIVATING PROTEIN LRG1"/>
    <property type="match status" value="1"/>
</dbReference>
<keyword evidence="3" id="KW-0677">Repeat</keyword>
<gene>
    <name evidence="9" type="ORF">KP79_PYT18806</name>
</gene>
<dbReference type="OrthoDB" id="1679758at2759"/>
<evidence type="ECO:0000256" key="4">
    <source>
        <dbReference type="ARBA" id="ARBA00022833"/>
    </source>
</evidence>
<reference evidence="9 10" key="1">
    <citation type="journal article" date="2017" name="Nat. Ecol. Evol.">
        <title>Scallop genome provides insights into evolution of bilaterian karyotype and development.</title>
        <authorList>
            <person name="Wang S."/>
            <person name="Zhang J."/>
            <person name="Jiao W."/>
            <person name="Li J."/>
            <person name="Xun X."/>
            <person name="Sun Y."/>
            <person name="Guo X."/>
            <person name="Huan P."/>
            <person name="Dong B."/>
            <person name="Zhang L."/>
            <person name="Hu X."/>
            <person name="Sun X."/>
            <person name="Wang J."/>
            <person name="Zhao C."/>
            <person name="Wang Y."/>
            <person name="Wang D."/>
            <person name="Huang X."/>
            <person name="Wang R."/>
            <person name="Lv J."/>
            <person name="Li Y."/>
            <person name="Zhang Z."/>
            <person name="Liu B."/>
            <person name="Lu W."/>
            <person name="Hui Y."/>
            <person name="Liang J."/>
            <person name="Zhou Z."/>
            <person name="Hou R."/>
            <person name="Li X."/>
            <person name="Liu Y."/>
            <person name="Li H."/>
            <person name="Ning X."/>
            <person name="Lin Y."/>
            <person name="Zhao L."/>
            <person name="Xing Q."/>
            <person name="Dou J."/>
            <person name="Li Y."/>
            <person name="Mao J."/>
            <person name="Guo H."/>
            <person name="Dou H."/>
            <person name="Li T."/>
            <person name="Mu C."/>
            <person name="Jiang W."/>
            <person name="Fu Q."/>
            <person name="Fu X."/>
            <person name="Miao Y."/>
            <person name="Liu J."/>
            <person name="Yu Q."/>
            <person name="Li R."/>
            <person name="Liao H."/>
            <person name="Li X."/>
            <person name="Kong Y."/>
            <person name="Jiang Z."/>
            <person name="Chourrout D."/>
            <person name="Li R."/>
            <person name="Bao Z."/>
        </authorList>
    </citation>
    <scope>NUCLEOTIDE SEQUENCE [LARGE SCALE GENOMIC DNA]</scope>
    <source>
        <strain evidence="9 10">PY_sf001</strain>
    </source>
</reference>
<keyword evidence="5 7" id="KW-0440">LIM domain</keyword>
<dbReference type="EMBL" id="NEDP02005138">
    <property type="protein sequence ID" value="OWF43243.1"/>
    <property type="molecule type" value="Genomic_DNA"/>
</dbReference>
<dbReference type="PROSITE" id="PS50023">
    <property type="entry name" value="LIM_DOMAIN_2"/>
    <property type="match status" value="2"/>
</dbReference>
<dbReference type="PROSITE" id="PS00478">
    <property type="entry name" value="LIM_DOMAIN_1"/>
    <property type="match status" value="2"/>
</dbReference>
<dbReference type="Pfam" id="PF00412">
    <property type="entry name" value="LIM"/>
    <property type="match status" value="2"/>
</dbReference>
<evidence type="ECO:0000259" key="8">
    <source>
        <dbReference type="PROSITE" id="PS50023"/>
    </source>
</evidence>
<keyword evidence="10" id="KW-1185">Reference proteome</keyword>
<evidence type="ECO:0000256" key="2">
    <source>
        <dbReference type="ARBA" id="ARBA00022723"/>
    </source>
</evidence>
<feature type="domain" description="LIM zinc-binding" evidence="8">
    <location>
        <begin position="113"/>
        <end position="173"/>
    </location>
</feature>
<dbReference type="AlphaFoldDB" id="A0A210Q3B9"/>